<accession>A0A8J6TB63</accession>
<reference evidence="1 2" key="1">
    <citation type="submission" date="2020-08" db="EMBL/GenBank/DDBJ databases">
        <title>Bridging the membrane lipid divide: bacteria of the FCB group superphylum have the potential to synthesize archaeal ether lipids.</title>
        <authorList>
            <person name="Villanueva L."/>
            <person name="Von Meijenfeldt F.A.B."/>
            <person name="Westbye A.B."/>
            <person name="Yadav S."/>
            <person name="Hopmans E.C."/>
            <person name="Dutilh B.E."/>
            <person name="Sinninghe Damste J.S."/>
        </authorList>
    </citation>
    <scope>NUCLEOTIDE SEQUENCE [LARGE SCALE GENOMIC DNA]</scope>
    <source>
        <strain evidence="1">NIOZ-UU47</strain>
    </source>
</reference>
<evidence type="ECO:0000313" key="1">
    <source>
        <dbReference type="EMBL" id="MBC8316596.1"/>
    </source>
</evidence>
<sequence length="84" mass="9551">MAEKITDDIRKDLEKACALHQRAVSDYSKCVEFSKIMSDLLARLEDNDCLRTADKVMTILLDCNPKEGSHCDKATIVGERMKKF</sequence>
<dbReference type="Proteomes" id="UP000614424">
    <property type="component" value="Unassembled WGS sequence"/>
</dbReference>
<organism evidence="1 2">
    <name type="scientific">Candidatus Desulfobia pelagia</name>
    <dbReference type="NCBI Taxonomy" id="2841692"/>
    <lineage>
        <taxon>Bacteria</taxon>
        <taxon>Pseudomonadati</taxon>
        <taxon>Thermodesulfobacteriota</taxon>
        <taxon>Desulfobulbia</taxon>
        <taxon>Desulfobulbales</taxon>
        <taxon>Desulfobulbaceae</taxon>
        <taxon>Candidatus Desulfobia</taxon>
    </lineage>
</organism>
<proteinExistence type="predicted"/>
<name>A0A8J6TB63_9BACT</name>
<protein>
    <submittedName>
        <fullName evidence="1">Uncharacterized protein</fullName>
    </submittedName>
</protein>
<dbReference type="AlphaFoldDB" id="A0A8J6TB63"/>
<gene>
    <name evidence="1" type="ORF">H8E41_01730</name>
</gene>
<comment type="caution">
    <text evidence="1">The sequence shown here is derived from an EMBL/GenBank/DDBJ whole genome shotgun (WGS) entry which is preliminary data.</text>
</comment>
<dbReference type="EMBL" id="JACNJZ010000042">
    <property type="protein sequence ID" value="MBC8316596.1"/>
    <property type="molecule type" value="Genomic_DNA"/>
</dbReference>
<evidence type="ECO:0000313" key="2">
    <source>
        <dbReference type="Proteomes" id="UP000614424"/>
    </source>
</evidence>